<organism evidence="1">
    <name type="scientific">Anguilla anguilla</name>
    <name type="common">European freshwater eel</name>
    <name type="synonym">Muraena anguilla</name>
    <dbReference type="NCBI Taxonomy" id="7936"/>
    <lineage>
        <taxon>Eukaryota</taxon>
        <taxon>Metazoa</taxon>
        <taxon>Chordata</taxon>
        <taxon>Craniata</taxon>
        <taxon>Vertebrata</taxon>
        <taxon>Euteleostomi</taxon>
        <taxon>Actinopterygii</taxon>
        <taxon>Neopterygii</taxon>
        <taxon>Teleostei</taxon>
        <taxon>Anguilliformes</taxon>
        <taxon>Anguillidae</taxon>
        <taxon>Anguilla</taxon>
    </lineage>
</organism>
<reference evidence="1" key="2">
    <citation type="journal article" date="2015" name="Fish Shellfish Immunol.">
        <title>Early steps in the European eel (Anguilla anguilla)-Vibrio vulnificus interaction in the gills: Role of the RtxA13 toxin.</title>
        <authorList>
            <person name="Callol A."/>
            <person name="Pajuelo D."/>
            <person name="Ebbesson L."/>
            <person name="Teles M."/>
            <person name="MacKenzie S."/>
            <person name="Amaro C."/>
        </authorList>
    </citation>
    <scope>NUCLEOTIDE SEQUENCE</scope>
</reference>
<protein>
    <submittedName>
        <fullName evidence="1">Uncharacterized protein</fullName>
    </submittedName>
</protein>
<dbReference type="AlphaFoldDB" id="A0A0E9WGB8"/>
<reference evidence="1" key="1">
    <citation type="submission" date="2014-11" db="EMBL/GenBank/DDBJ databases">
        <authorList>
            <person name="Amaro Gonzalez C."/>
        </authorList>
    </citation>
    <scope>NUCLEOTIDE SEQUENCE</scope>
</reference>
<evidence type="ECO:0000313" key="1">
    <source>
        <dbReference type="EMBL" id="JAH88635.1"/>
    </source>
</evidence>
<accession>A0A0E9WGB8</accession>
<sequence length="39" mass="4372">MGSLYEKASHITKTPFCTPAFSTTQQCNEGHTKGNLWKQ</sequence>
<name>A0A0E9WGB8_ANGAN</name>
<proteinExistence type="predicted"/>
<dbReference type="EMBL" id="GBXM01019942">
    <property type="protein sequence ID" value="JAH88635.1"/>
    <property type="molecule type" value="Transcribed_RNA"/>
</dbReference>